<evidence type="ECO:0000259" key="3">
    <source>
        <dbReference type="PROSITE" id="PS50110"/>
    </source>
</evidence>
<dbReference type="EMBL" id="CP013067">
    <property type="protein sequence ID" value="ALP40475.1"/>
    <property type="molecule type" value="Genomic_DNA"/>
</dbReference>
<dbReference type="PATRIC" id="fig|652.5.peg.4314"/>
<dbReference type="SUPFAM" id="SSF52172">
    <property type="entry name" value="CheY-like"/>
    <property type="match status" value="1"/>
</dbReference>
<evidence type="ECO:0000313" key="5">
    <source>
        <dbReference type="Proteomes" id="UP000058114"/>
    </source>
</evidence>
<dbReference type="Gene3D" id="3.40.50.2300">
    <property type="match status" value="1"/>
</dbReference>
<keyword evidence="1 2" id="KW-0597">Phosphoprotein</keyword>
<dbReference type="InterPro" id="IPR001789">
    <property type="entry name" value="Sig_transdc_resp-reg_receiver"/>
</dbReference>
<dbReference type="PANTHER" id="PTHR44591">
    <property type="entry name" value="STRESS RESPONSE REGULATOR PROTEIN 1"/>
    <property type="match status" value="1"/>
</dbReference>
<dbReference type="Proteomes" id="UP000058114">
    <property type="component" value="Chromosome"/>
</dbReference>
<reference evidence="5" key="1">
    <citation type="submission" date="2015-10" db="EMBL/GenBank/DDBJ databases">
        <title>Complete Genome Sequence of Aeromonas schubertii strain WL1483.</title>
        <authorList>
            <person name="Liu L."/>
        </authorList>
    </citation>
    <scope>NUCLEOTIDE SEQUENCE [LARGE SCALE GENOMIC DNA]</scope>
    <source>
        <strain evidence="5">WL1483</strain>
    </source>
</reference>
<dbReference type="GO" id="GO:0000160">
    <property type="term" value="P:phosphorelay signal transduction system"/>
    <property type="evidence" value="ECO:0007669"/>
    <property type="project" value="InterPro"/>
</dbReference>
<feature type="modified residue" description="4-aspartylphosphate" evidence="2">
    <location>
        <position position="63"/>
    </location>
</feature>
<reference evidence="4 5" key="2">
    <citation type="journal article" date="2016" name="Genome Announc.">
        <title>Complete Genome Sequence of the Highly Virulent Aeromonas schubertii Strain WL1483, Isolated from Diseased Snakehead Fish (Channa argus) in China.</title>
        <authorList>
            <person name="Liu L."/>
            <person name="Li N."/>
            <person name="Zhang D."/>
            <person name="Fu X."/>
            <person name="Shi C."/>
            <person name="Lin Q."/>
            <person name="Hao G."/>
        </authorList>
    </citation>
    <scope>NUCLEOTIDE SEQUENCE [LARGE SCALE GENOMIC DNA]</scope>
    <source>
        <strain evidence="4 5">WL1483</strain>
    </source>
</reference>
<dbReference type="PROSITE" id="PS50110">
    <property type="entry name" value="RESPONSE_REGULATORY"/>
    <property type="match status" value="1"/>
</dbReference>
<evidence type="ECO:0000256" key="2">
    <source>
        <dbReference type="PROSITE-ProRule" id="PRU00169"/>
    </source>
</evidence>
<dbReference type="RefSeq" id="WP_060588070.1">
    <property type="nucleotide sequence ID" value="NZ_CP013067.1"/>
</dbReference>
<gene>
    <name evidence="4" type="ORF">WL1483_1056</name>
</gene>
<organism evidence="4 5">
    <name type="scientific">Aeromonas schubertii</name>
    <dbReference type="NCBI Taxonomy" id="652"/>
    <lineage>
        <taxon>Bacteria</taxon>
        <taxon>Pseudomonadati</taxon>
        <taxon>Pseudomonadota</taxon>
        <taxon>Gammaproteobacteria</taxon>
        <taxon>Aeromonadales</taxon>
        <taxon>Aeromonadaceae</taxon>
        <taxon>Aeromonas</taxon>
    </lineage>
</organism>
<dbReference type="InterPro" id="IPR011006">
    <property type="entry name" value="CheY-like_superfamily"/>
</dbReference>
<dbReference type="PANTHER" id="PTHR44591:SF3">
    <property type="entry name" value="RESPONSE REGULATORY DOMAIN-CONTAINING PROTEIN"/>
    <property type="match status" value="1"/>
</dbReference>
<proteinExistence type="predicted"/>
<dbReference type="AlphaFoldDB" id="A0A0S2SFI0"/>
<evidence type="ECO:0000256" key="1">
    <source>
        <dbReference type="ARBA" id="ARBA00022553"/>
    </source>
</evidence>
<dbReference type="InterPro" id="IPR050595">
    <property type="entry name" value="Bact_response_regulator"/>
</dbReference>
<dbReference type="KEGG" id="asr:WL1483_1056"/>
<sequence length="166" mass="18377">MNDKTYLILCVDDEREVLDAVLHDLAFLRSHVELEGAESAEEARQVIEEWEEEGGKLALILCDHIMPGMAGVDFLIELKGRESTQASRKLLLTGQAGLEATIAAVNRGGLDYYVAKPWQREALGAVVRDQLTDYLLAQGAQGALAYAPVLNQERLFRALHQQPCDD</sequence>
<dbReference type="Pfam" id="PF00072">
    <property type="entry name" value="Response_reg"/>
    <property type="match status" value="1"/>
</dbReference>
<dbReference type="SMART" id="SM00448">
    <property type="entry name" value="REC"/>
    <property type="match status" value="1"/>
</dbReference>
<name>A0A0S2SFI0_9GAMM</name>
<evidence type="ECO:0000313" key="4">
    <source>
        <dbReference type="EMBL" id="ALP40475.1"/>
    </source>
</evidence>
<accession>A0A0S2SFI0</accession>
<feature type="domain" description="Response regulatory" evidence="3">
    <location>
        <begin position="7"/>
        <end position="131"/>
    </location>
</feature>
<protein>
    <submittedName>
        <fullName evidence="4">CheY-like receiver</fullName>
    </submittedName>
</protein>